<gene>
    <name evidence="2" type="ORF">ACJ73_06120</name>
</gene>
<sequence length="126" mass="13412">MSIPPATTASASSLQKGQRREYHHRLQTSMAPDLPDSVFTDTTAVDTLLKLSIGVLLHDYGFTHADPVALDSFRSAVEECMYFTSCTSSPTPANPCPPVAACNPSPSISNTPSEIPISISILCTNT</sequence>
<evidence type="ECO:0000313" key="2">
    <source>
        <dbReference type="EMBL" id="OJD22533.1"/>
    </source>
</evidence>
<evidence type="ECO:0000256" key="1">
    <source>
        <dbReference type="SAM" id="MobiDB-lite"/>
    </source>
</evidence>
<proteinExistence type="predicted"/>
<keyword evidence="3" id="KW-1185">Reference proteome</keyword>
<comment type="caution">
    <text evidence="2">The sequence shown here is derived from an EMBL/GenBank/DDBJ whole genome shotgun (WGS) entry which is preliminary data.</text>
</comment>
<evidence type="ECO:0000313" key="3">
    <source>
        <dbReference type="Proteomes" id="UP000242791"/>
    </source>
</evidence>
<protein>
    <submittedName>
        <fullName evidence="2">Uncharacterized protein</fullName>
    </submittedName>
</protein>
<name>A0A1J9R4H9_9EURO</name>
<feature type="region of interest" description="Disordered" evidence="1">
    <location>
        <begin position="1"/>
        <end position="36"/>
    </location>
</feature>
<dbReference type="EMBL" id="LGTZ01001030">
    <property type="protein sequence ID" value="OJD22533.1"/>
    <property type="molecule type" value="Genomic_DNA"/>
</dbReference>
<organism evidence="2 3">
    <name type="scientific">Blastomyces percursus</name>
    <dbReference type="NCBI Taxonomy" id="1658174"/>
    <lineage>
        <taxon>Eukaryota</taxon>
        <taxon>Fungi</taxon>
        <taxon>Dikarya</taxon>
        <taxon>Ascomycota</taxon>
        <taxon>Pezizomycotina</taxon>
        <taxon>Eurotiomycetes</taxon>
        <taxon>Eurotiomycetidae</taxon>
        <taxon>Onygenales</taxon>
        <taxon>Ajellomycetaceae</taxon>
        <taxon>Blastomyces</taxon>
    </lineage>
</organism>
<dbReference type="AlphaFoldDB" id="A0A1J9R4H9"/>
<dbReference type="STRING" id="1658174.A0A1J9R4H9"/>
<dbReference type="Proteomes" id="UP000242791">
    <property type="component" value="Unassembled WGS sequence"/>
</dbReference>
<dbReference type="VEuPathDB" id="FungiDB:ACJ73_06120"/>
<accession>A0A1J9R4H9</accession>
<dbReference type="OrthoDB" id="2193813at2759"/>
<feature type="compositionally biased region" description="Low complexity" evidence="1">
    <location>
        <begin position="1"/>
        <end position="13"/>
    </location>
</feature>
<reference evidence="2 3" key="1">
    <citation type="submission" date="2015-08" db="EMBL/GenBank/DDBJ databases">
        <title>Emmonsia species relationships and genome sequence.</title>
        <authorList>
            <person name="Cuomo C.A."/>
            <person name="Schwartz I.S."/>
            <person name="Kenyon C."/>
            <person name="De Hoog G.S."/>
            <person name="Govender N.P."/>
            <person name="Botha A."/>
            <person name="Moreno L."/>
            <person name="De Vries M."/>
            <person name="Munoz J.F."/>
            <person name="Stielow J.B."/>
        </authorList>
    </citation>
    <scope>NUCLEOTIDE SEQUENCE [LARGE SCALE GENOMIC DNA]</scope>
    <source>
        <strain evidence="2 3">EI222</strain>
    </source>
</reference>